<dbReference type="OrthoDB" id="4214198at2"/>
<evidence type="ECO:0000256" key="1">
    <source>
        <dbReference type="SAM" id="MobiDB-lite"/>
    </source>
</evidence>
<sequence>MGSAISREASGDRSQQKKPKPARGWRVTGLLLGLVIAFAGADAVLVSAVHGAQATGLVGTRGTFTVDYCTDTNPSRKNSDYECGGVFVPRGGVVDDGWHGRLENADDYPAGEKLDVVETWLGSDMRFREVGVGAALASVMWLCFGLVILAMGAFQVRKWAKSFKK</sequence>
<evidence type="ECO:0000313" key="6">
    <source>
        <dbReference type="Proteomes" id="UP001432292"/>
    </source>
</evidence>
<feature type="transmembrane region" description="Helical" evidence="2">
    <location>
        <begin position="130"/>
        <end position="154"/>
    </location>
</feature>
<keyword evidence="2" id="KW-0472">Membrane</keyword>
<dbReference type="EMBL" id="CP108473">
    <property type="protein sequence ID" value="WUS27051.1"/>
    <property type="molecule type" value="Genomic_DNA"/>
</dbReference>
<keyword evidence="2" id="KW-1133">Transmembrane helix</keyword>
<evidence type="ECO:0000313" key="4">
    <source>
        <dbReference type="EMBL" id="WUS27051.1"/>
    </source>
</evidence>
<keyword evidence="2" id="KW-0812">Transmembrane</keyword>
<dbReference type="EMBL" id="BLIN01000005">
    <property type="protein sequence ID" value="GFE08020.1"/>
    <property type="molecule type" value="Genomic_DNA"/>
</dbReference>
<reference evidence="4" key="2">
    <citation type="submission" date="2022-10" db="EMBL/GenBank/DDBJ databases">
        <title>The complete genomes of actinobacterial strains from the NBC collection.</title>
        <authorList>
            <person name="Joergensen T.S."/>
            <person name="Alvarez Arevalo M."/>
            <person name="Sterndorff E.B."/>
            <person name="Faurdal D."/>
            <person name="Vuksanovic O."/>
            <person name="Mourched A.-S."/>
            <person name="Charusanti P."/>
            <person name="Shaw S."/>
            <person name="Blin K."/>
            <person name="Weber T."/>
        </authorList>
    </citation>
    <scope>NUCLEOTIDE SEQUENCE</scope>
    <source>
        <strain evidence="4">NBC_01256</strain>
    </source>
</reference>
<dbReference type="Proteomes" id="UP000435837">
    <property type="component" value="Unassembled WGS sequence"/>
</dbReference>
<feature type="transmembrane region" description="Helical" evidence="2">
    <location>
        <begin position="27"/>
        <end position="49"/>
    </location>
</feature>
<feature type="region of interest" description="Disordered" evidence="1">
    <location>
        <begin position="1"/>
        <end position="22"/>
    </location>
</feature>
<organism evidence="3 5">
    <name type="scientific">Streptomyces caniferus</name>
    <dbReference type="NCBI Taxonomy" id="285557"/>
    <lineage>
        <taxon>Bacteria</taxon>
        <taxon>Bacillati</taxon>
        <taxon>Actinomycetota</taxon>
        <taxon>Actinomycetes</taxon>
        <taxon>Kitasatosporales</taxon>
        <taxon>Streptomycetaceae</taxon>
        <taxon>Streptomyces</taxon>
    </lineage>
</organism>
<keyword evidence="6" id="KW-1185">Reference proteome</keyword>
<dbReference type="AlphaFoldDB" id="A0A640SA32"/>
<dbReference type="RefSeq" id="WP_159478487.1">
    <property type="nucleotide sequence ID" value="NZ_BAAATH010000063.1"/>
</dbReference>
<name>A0A640SA32_9ACTN</name>
<evidence type="ECO:0000256" key="2">
    <source>
        <dbReference type="SAM" id="Phobius"/>
    </source>
</evidence>
<protein>
    <submittedName>
        <fullName evidence="3">Uncharacterized protein</fullName>
    </submittedName>
</protein>
<dbReference type="Proteomes" id="UP001432292">
    <property type="component" value="Chromosome"/>
</dbReference>
<gene>
    <name evidence="4" type="ORF">OG727_34855</name>
    <name evidence="3" type="ORF">Scani_42880</name>
</gene>
<evidence type="ECO:0000313" key="3">
    <source>
        <dbReference type="EMBL" id="GFE08020.1"/>
    </source>
</evidence>
<reference evidence="3 5" key="1">
    <citation type="submission" date="2019-12" db="EMBL/GenBank/DDBJ databases">
        <title>Whole genome shotgun sequence of Streptomyces caniferus NBRC 15389.</title>
        <authorList>
            <person name="Ichikawa N."/>
            <person name="Kimura A."/>
            <person name="Kitahashi Y."/>
            <person name="Komaki H."/>
            <person name="Tamura T."/>
        </authorList>
    </citation>
    <scope>NUCLEOTIDE SEQUENCE [LARGE SCALE GENOMIC DNA]</scope>
    <source>
        <strain evidence="3 5">NBRC 15389</strain>
    </source>
</reference>
<evidence type="ECO:0000313" key="5">
    <source>
        <dbReference type="Proteomes" id="UP000435837"/>
    </source>
</evidence>
<proteinExistence type="predicted"/>
<accession>A0A640SA32</accession>